<name>A0A485KFR0_9STRA</name>
<reference evidence="3 4" key="1">
    <citation type="submission" date="2019-03" db="EMBL/GenBank/DDBJ databases">
        <authorList>
            <person name="Gaulin E."/>
            <person name="Dumas B."/>
        </authorList>
    </citation>
    <scope>NUCLEOTIDE SEQUENCE [LARGE SCALE GENOMIC DNA]</scope>
    <source>
        <strain evidence="3">CBS 568.67</strain>
    </source>
</reference>
<dbReference type="EMBL" id="VJMH01001184">
    <property type="protein sequence ID" value="KAF0712820.1"/>
    <property type="molecule type" value="Genomic_DNA"/>
</dbReference>
<keyword evidence="1" id="KW-0812">Transmembrane</keyword>
<dbReference type="Proteomes" id="UP000332933">
    <property type="component" value="Unassembled WGS sequence"/>
</dbReference>
<proteinExistence type="predicted"/>
<sequence>MQPLDPLVCGCKSLAVWGSTGYYDAQGIYAPNNWCNVAKVALGASPIDPLCKDSSPVLTPLPTPVPTPVPTPAPAPLSPWTCFKEWSAPMSIASDGNIQCWSNDGKNCVTGEDCAKLVASKTQPSNPLVCGCKSLAVWGSTGYYDASGVYTPSNWCNAAKLALGANPIDQLCKATTPVPTQVPAPAPLSPWVCYKEWSAPMSIASDGNVQCWSNDGKNCVTGEDCAKLVASKTQPSNPVVCGCKSLAVLGSTGYFDANGVYSPKNWCNVARQNLGAYPLNPLCKASTPALSRTPIPTPLPTPVPTPVPTPAPAPLSPWTCFRQWSAPMSIASDGNIQCWSNDGKNCVTGEDCMKLIASNTQPANPLVCGCKSLAVWGSTGYYDANGVYTPSNWCNVAKETLGAKPRDPLCKASTPTPTPVPNQATVLAPLSPWTCFKEWSAPMSIASDGNIQCWSNDGKNCVTGEDCAKLVASKTQPSNPLVCGCKSLAVWGSTGYYDANGVYTPKNWCNVAKVALGASPSDPLCKAPKPVLLESGTEIDPAHQTTLIAAIAFLGGFALAVVVVHRRTVVATKEERQAML</sequence>
<dbReference type="EMBL" id="CAADRA010001184">
    <property type="protein sequence ID" value="VFT81751.1"/>
    <property type="molecule type" value="Genomic_DNA"/>
</dbReference>
<keyword evidence="1" id="KW-1133">Transmembrane helix</keyword>
<accession>A0A485KFR0</accession>
<keyword evidence="4" id="KW-1185">Reference proteome</keyword>
<evidence type="ECO:0000313" key="3">
    <source>
        <dbReference type="EMBL" id="VFT81751.1"/>
    </source>
</evidence>
<protein>
    <submittedName>
        <fullName evidence="3">Aste57867_4648 protein</fullName>
    </submittedName>
</protein>
<evidence type="ECO:0000313" key="4">
    <source>
        <dbReference type="Proteomes" id="UP000332933"/>
    </source>
</evidence>
<dbReference type="AlphaFoldDB" id="A0A485KFR0"/>
<gene>
    <name evidence="3" type="primary">Aste57867_4648</name>
    <name evidence="2" type="ORF">As57867_004635</name>
    <name evidence="3" type="ORF">ASTE57867_4648</name>
</gene>
<reference evidence="2" key="2">
    <citation type="submission" date="2019-06" db="EMBL/GenBank/DDBJ databases">
        <title>Genomics analysis of Aphanomyces spp. identifies a new class of oomycete effector associated with host adaptation.</title>
        <authorList>
            <person name="Gaulin E."/>
        </authorList>
    </citation>
    <scope>NUCLEOTIDE SEQUENCE</scope>
    <source>
        <strain evidence="2">CBS 578.67</strain>
    </source>
</reference>
<evidence type="ECO:0000313" key="2">
    <source>
        <dbReference type="EMBL" id="KAF0712820.1"/>
    </source>
</evidence>
<feature type="transmembrane region" description="Helical" evidence="1">
    <location>
        <begin position="547"/>
        <end position="564"/>
    </location>
</feature>
<dbReference type="OrthoDB" id="57629at2759"/>
<evidence type="ECO:0000256" key="1">
    <source>
        <dbReference type="SAM" id="Phobius"/>
    </source>
</evidence>
<keyword evidence="1" id="KW-0472">Membrane</keyword>
<organism evidence="3 4">
    <name type="scientific">Aphanomyces stellatus</name>
    <dbReference type="NCBI Taxonomy" id="120398"/>
    <lineage>
        <taxon>Eukaryota</taxon>
        <taxon>Sar</taxon>
        <taxon>Stramenopiles</taxon>
        <taxon>Oomycota</taxon>
        <taxon>Saprolegniomycetes</taxon>
        <taxon>Saprolegniales</taxon>
        <taxon>Verrucalvaceae</taxon>
        <taxon>Aphanomyces</taxon>
    </lineage>
</organism>